<proteinExistence type="predicted"/>
<accession>A0AA95Z1Z8</accession>
<gene>
    <name evidence="1" type="primary">orf1</name>
</gene>
<name>A0AA95Z1Z8_9REOV</name>
<dbReference type="EMBL" id="OR378267">
    <property type="protein sequence ID" value="WNH14482.1"/>
    <property type="molecule type" value="Genomic_RNA"/>
</dbReference>
<organism evidence="1">
    <name type="scientific">Physostegia virginiana fijivirus</name>
    <dbReference type="NCBI Taxonomy" id="3075966"/>
    <lineage>
        <taxon>Viruses</taxon>
        <taxon>Riboviria</taxon>
        <taxon>Orthornavirae</taxon>
        <taxon>Duplornaviricota</taxon>
        <taxon>Resentoviricetes</taxon>
        <taxon>Reovirales</taxon>
        <taxon>Spinareoviridae</taxon>
        <taxon>Fijivirus</taxon>
    </lineage>
</organism>
<protein>
    <submittedName>
        <fullName evidence="1">Nonstructural protein</fullName>
    </submittedName>
</protein>
<sequence length="1143" mass="130927">MEVSKTTSVAVSETSKTVNSVLQVLDQKVMDEFSNSIFLARYPKSSGYLIGFSANLAETYKCVPYYEIIDLSDDKKIIPHLFETQALVNQYYGTDATLMEQNFYKGIFDTHPVLAKSAEAYPVNACKIVVKWTGENFYNSLSNPTEVTNEAIIKQVSYIGVYNSQSYLDRKAFARLKTFLEIAAHCNYILVGLKRMPISITIDRTEVSDYLNESQIILNDIPSIFYNGIYHSVSAFKDAVNAMFIRVAEDEAFRVGRQVTEELERLDLLCKGFVNIDQFSAYLMNNALDRIRANRFQINAYIEYAMCNFPESYTNIVMDTRSNQFIYFYQPTAADWDFCLFYIMIDIGAREKMIALFQEIVAARGLFVHISNEFRIREIFKTRVDQKLLDPLVNYFNTAFAGGSEKMGPEILSLEFFARFIKIKVNCDEITESHLDFIRFYEIFLAFMTTPKIAWYNADQYGHILFNLLYRFCPGELAVWINEVGLFVQHDGNQYIPVQFEPHAYDNEALRNGIYYSFLAPVLPHNRTIHATPFISGLYRLLCPAGQQVNLNRKAAAHYPYMHQNFVGYVPWSIIDYRNIALQNPINMKLIGFSGLINGLISRYLRVQDSKNATKESYVAIISVLGEIIKSLSVLLHGTYAKQYRTLMDSFLYVIDGFDGNNPHIVPQHLGYSGYLMYNVPQNQRNLLGQAAVISLSRYTLNTKIFIYIATSLQGVLRTDCIGLSGEKYTFNMNDNSEVRIGPLNGSKITQFSLDVLNQSKRINECFALFNLMHNNYQGQILRTVRDRLRRFWSSTNAGHIMDIIAKEFNCPITEYFRLESMSGTFLMNPKVYRPTLFYVTLGGTIVDDQPNGEGVNVAYEYGDAWTRNSWTLLSHLLFSDETPIFRQIRGLVLGYFSLAQNSPADFYDINGPGFLNIDLDVPIQVFNTAGNLGYRVVFSILVGGQRLDFNDPNDPNIPPIRFLKDRLGTLHKIYIDFIKKMLLTRRHHFVLRDLIVDYNIVTAAEWNDVQNIPSVIDKVLEGKDSQVIGLQFYDTRFIEEHMHTRLISPYLEITYRNIVQLRDDTIAGGIFGNPNQAHQRLVALELDNFGFGEVDGLTSRFPEHGGLKTQGTRVNFNNHVDYITNNVSIRLPEIVVQPSEEI</sequence>
<reference evidence="1" key="1">
    <citation type="submission" date="2023-08" db="EMBL/GenBank/DDBJ databases">
        <title>Identification of viral pathogens in a Physostegia virginiana plant by high-throughput sequencing.</title>
        <authorList>
            <person name="Dong J."/>
            <person name="Fu S."/>
            <person name="Chen Y."/>
            <person name="Cao M."/>
            <person name="Zhou X."/>
            <person name="Wu J."/>
        </authorList>
    </citation>
    <scope>NUCLEOTIDE SEQUENCE</scope>
    <source>
        <strain evidence="1">Beijing</strain>
    </source>
</reference>
<evidence type="ECO:0000313" key="1">
    <source>
        <dbReference type="EMBL" id="WNH14482.1"/>
    </source>
</evidence>